<dbReference type="AlphaFoldDB" id="A0A0F7TGI9"/>
<keyword evidence="4" id="KW-1185">Reference proteome</keyword>
<reference evidence="4" key="1">
    <citation type="journal article" date="2015" name="Genome Announc.">
        <title>Draft genome sequence of the fungus Penicillium brasilianum MG11.</title>
        <authorList>
            <person name="Horn F."/>
            <person name="Linde J."/>
            <person name="Mattern D.J."/>
            <person name="Walther G."/>
            <person name="Guthke R."/>
            <person name="Brakhage A.A."/>
            <person name="Valiante V."/>
        </authorList>
    </citation>
    <scope>NUCLEOTIDE SEQUENCE [LARGE SCALE GENOMIC DNA]</scope>
    <source>
        <strain evidence="4">MG11</strain>
    </source>
</reference>
<dbReference type="EMBL" id="CDHK01000001">
    <property type="protein sequence ID" value="CEJ54631.1"/>
    <property type="molecule type" value="Genomic_DNA"/>
</dbReference>
<feature type="chain" id="PRO_5013987710" description="Hydrophobin" evidence="2">
    <location>
        <begin position="18"/>
        <end position="164"/>
    </location>
</feature>
<evidence type="ECO:0000313" key="3">
    <source>
        <dbReference type="EMBL" id="CEJ54631.1"/>
    </source>
</evidence>
<keyword evidence="1 2" id="KW-1015">Disulfide bond</keyword>
<dbReference type="GO" id="GO:0005199">
    <property type="term" value="F:structural constituent of cell wall"/>
    <property type="evidence" value="ECO:0007669"/>
    <property type="project" value="InterPro"/>
</dbReference>
<keyword evidence="2" id="KW-0732">Signal</keyword>
<keyword evidence="2" id="KW-0964">Secreted</keyword>
<organism evidence="3 4">
    <name type="scientific">Penicillium brasilianum</name>
    <dbReference type="NCBI Taxonomy" id="104259"/>
    <lineage>
        <taxon>Eukaryota</taxon>
        <taxon>Fungi</taxon>
        <taxon>Dikarya</taxon>
        <taxon>Ascomycota</taxon>
        <taxon>Pezizomycotina</taxon>
        <taxon>Eurotiomycetes</taxon>
        <taxon>Eurotiomycetidae</taxon>
        <taxon>Eurotiales</taxon>
        <taxon>Aspergillaceae</taxon>
        <taxon>Penicillium</taxon>
    </lineage>
</organism>
<dbReference type="Proteomes" id="UP000042958">
    <property type="component" value="Unassembled WGS sequence"/>
</dbReference>
<evidence type="ECO:0000256" key="1">
    <source>
        <dbReference type="ARBA" id="ARBA00023157"/>
    </source>
</evidence>
<dbReference type="InterPro" id="IPR001338">
    <property type="entry name" value="Class_I_Hydrophobin"/>
</dbReference>
<dbReference type="OrthoDB" id="4225815at2759"/>
<gene>
    <name evidence="3" type="ORF">PMG11_00933</name>
</gene>
<comment type="similarity">
    <text evidence="2">Belongs to the fungal hydrophobin family.</text>
</comment>
<protein>
    <recommendedName>
        <fullName evidence="2">Hydrophobin</fullName>
    </recommendedName>
</protein>
<dbReference type="SMART" id="SM00075">
    <property type="entry name" value="HYDRO"/>
    <property type="match status" value="1"/>
</dbReference>
<dbReference type="GO" id="GO:0009277">
    <property type="term" value="C:fungal-type cell wall"/>
    <property type="evidence" value="ECO:0007669"/>
    <property type="project" value="InterPro"/>
</dbReference>
<dbReference type="Pfam" id="PF01185">
    <property type="entry name" value="Hydrophobin"/>
    <property type="match status" value="1"/>
</dbReference>
<comment type="subcellular location">
    <subcellularLocation>
        <location evidence="2">Secreted</location>
        <location evidence="2">Cell wall</location>
    </subcellularLocation>
</comment>
<proteinExistence type="inferred from homology"/>
<name>A0A0F7TGI9_PENBI</name>
<feature type="signal peptide" evidence="2">
    <location>
        <begin position="1"/>
        <end position="17"/>
    </location>
</feature>
<evidence type="ECO:0000256" key="2">
    <source>
        <dbReference type="RuleBase" id="RU365009"/>
    </source>
</evidence>
<sequence length="164" mass="16357">MQFALTAILSLAVTVAALPPMGPSAGGVGNANGVANKGNTQVRFPVPDNLTVKQAQAKCGDQAQLSCCNHATYAGDTTDVNEGILAGTLSHLIGTGSGASGLGLFDQCSQLDLQVPAALGILGIQDLIKKQCQQNIACCQNSPSNAGGDLIGVGLPCVALGALI</sequence>
<evidence type="ECO:0000313" key="4">
    <source>
        <dbReference type="Proteomes" id="UP000042958"/>
    </source>
</evidence>
<keyword evidence="2" id="KW-0134">Cell wall</keyword>
<accession>A0A0F7TGI9</accession>